<keyword evidence="5 9" id="KW-0812">Transmembrane</keyword>
<feature type="compositionally biased region" description="Polar residues" evidence="10">
    <location>
        <begin position="10"/>
        <end position="35"/>
    </location>
</feature>
<protein>
    <recommendedName>
        <fullName evidence="4 9">Cytochrome c oxidase subunit 3</fullName>
    </recommendedName>
</protein>
<dbReference type="InterPro" id="IPR024791">
    <property type="entry name" value="Cyt_c/ubiquinol_Oxase_su3"/>
</dbReference>
<evidence type="ECO:0000256" key="4">
    <source>
        <dbReference type="ARBA" id="ARBA00015944"/>
    </source>
</evidence>
<reference evidence="12" key="1">
    <citation type="submission" date="2020-06" db="EMBL/GenBank/DDBJ databases">
        <authorList>
            <person name="Li T."/>
            <person name="Hu X."/>
            <person name="Zhang T."/>
            <person name="Song X."/>
            <person name="Zhang H."/>
            <person name="Dai N."/>
            <person name="Sheng W."/>
            <person name="Hou X."/>
            <person name="Wei L."/>
        </authorList>
    </citation>
    <scope>NUCLEOTIDE SEQUENCE</scope>
    <source>
        <strain evidence="12">KEN8</strain>
        <tissue evidence="12">Leaf</tissue>
    </source>
</reference>
<name>A0AAW2JDA2_9LAMI</name>
<keyword evidence="9" id="KW-0496">Mitochondrion</keyword>
<dbReference type="PANTHER" id="PTHR11403:SF7">
    <property type="entry name" value="CYTOCHROME C OXIDASE SUBUNIT 3"/>
    <property type="match status" value="1"/>
</dbReference>
<evidence type="ECO:0000256" key="9">
    <source>
        <dbReference type="RuleBase" id="RU003375"/>
    </source>
</evidence>
<comment type="caution">
    <text evidence="12">The sequence shown here is derived from an EMBL/GenBank/DDBJ whole genome shotgun (WGS) entry which is preliminary data.</text>
</comment>
<accession>A0AAW2JDA2</accession>
<dbReference type="PANTHER" id="PTHR11403">
    <property type="entry name" value="CYTOCHROME C OXIDASE SUBUNIT III"/>
    <property type="match status" value="1"/>
</dbReference>
<comment type="similarity">
    <text evidence="2 9">Belongs to the cytochrome c oxidase subunit 3 family.</text>
</comment>
<keyword evidence="7" id="KW-1133">Transmembrane helix</keyword>
<evidence type="ECO:0000256" key="1">
    <source>
        <dbReference type="ARBA" id="ARBA00004141"/>
    </source>
</evidence>
<comment type="function">
    <text evidence="9">Component of the cytochrome c oxidase, the last enzyme in the mitochondrial electron transport chain which drives oxidative phosphorylation. The respiratory chain contains 3 multisubunit complexes succinate dehydrogenase (complex II, CII), ubiquinol-cytochrome c oxidoreductase (cytochrome b-c1 complex, complex III, CIII) and cytochrome c oxidase (complex IV, CIV), that cooperate to transfer electrons derived from NADH and succinate to molecular oxygen, creating an electrochemical gradient over the inner membrane that drives transmembrane transport and the ATP synthase. Cytochrome c oxidase is the component of the respiratory chain that catalyzes the reduction of oxygen to water. Electrons originating from reduced cytochrome c in the intermembrane space (IMS) are transferred via the dinuclear copper A center (CU(A)) of subunit 2 and heme A of subunit 1 to the active site in subunit 1, a binuclear center (BNC) formed by heme A3 and copper B (CU(B)). The BNC reduces molecular oxygen to 2 water molecules using 4 electrons from cytochrome c in the IMS and 4 protons from the mitochondrial matrix.</text>
</comment>
<evidence type="ECO:0000256" key="8">
    <source>
        <dbReference type="ARBA" id="ARBA00023136"/>
    </source>
</evidence>
<reference evidence="12" key="2">
    <citation type="journal article" date="2024" name="Plant">
        <title>Genomic evolution and insights into agronomic trait innovations of Sesamum species.</title>
        <authorList>
            <person name="Miao H."/>
            <person name="Wang L."/>
            <person name="Qu L."/>
            <person name="Liu H."/>
            <person name="Sun Y."/>
            <person name="Le M."/>
            <person name="Wang Q."/>
            <person name="Wei S."/>
            <person name="Zheng Y."/>
            <person name="Lin W."/>
            <person name="Duan Y."/>
            <person name="Cao H."/>
            <person name="Xiong S."/>
            <person name="Wang X."/>
            <person name="Wei L."/>
            <person name="Li C."/>
            <person name="Ma Q."/>
            <person name="Ju M."/>
            <person name="Zhao R."/>
            <person name="Li G."/>
            <person name="Mu C."/>
            <person name="Tian Q."/>
            <person name="Mei H."/>
            <person name="Zhang T."/>
            <person name="Gao T."/>
            <person name="Zhang H."/>
        </authorList>
    </citation>
    <scope>NUCLEOTIDE SEQUENCE</scope>
    <source>
        <strain evidence="12">KEN8</strain>
    </source>
</reference>
<evidence type="ECO:0000256" key="7">
    <source>
        <dbReference type="ARBA" id="ARBA00022989"/>
    </source>
</evidence>
<dbReference type="InterPro" id="IPR000298">
    <property type="entry name" value="Cyt_c_oxidase-like_su3"/>
</dbReference>
<sequence>MEGYGRNLGNAEQNSKNYGTTGFHTGRPTSGATTTRRIVWKISGGRIECTSNPSEKKYITRAGLLKSLGAGACRTERRSATSKLFESEAGKWRIAPELFPDSHTNLLLNLYKRRRSFSRTLFLIICGIRQYLGHLTKEHHVGFEAAAWYWHFVDVVRLFHLSLSIGGEVYEGTNQWIEE</sequence>
<evidence type="ECO:0000256" key="3">
    <source>
        <dbReference type="ARBA" id="ARBA00011164"/>
    </source>
</evidence>
<organism evidence="12">
    <name type="scientific">Sesamum calycinum</name>
    <dbReference type="NCBI Taxonomy" id="2727403"/>
    <lineage>
        <taxon>Eukaryota</taxon>
        <taxon>Viridiplantae</taxon>
        <taxon>Streptophyta</taxon>
        <taxon>Embryophyta</taxon>
        <taxon>Tracheophyta</taxon>
        <taxon>Spermatophyta</taxon>
        <taxon>Magnoliopsida</taxon>
        <taxon>eudicotyledons</taxon>
        <taxon>Gunneridae</taxon>
        <taxon>Pentapetalae</taxon>
        <taxon>asterids</taxon>
        <taxon>lamiids</taxon>
        <taxon>Lamiales</taxon>
        <taxon>Pedaliaceae</taxon>
        <taxon>Sesamum</taxon>
    </lineage>
</organism>
<comment type="subunit">
    <text evidence="3">Component of the cytochrome c oxidase (complex IV, CIV), a multisubunit enzyme composed of a catalytic core of 3 subunits and several supernumerary subunits. The complex exists as a monomer or a dimer and forms supercomplexes (SCs) in the inner mitochondrial membrane with ubiquinol-cytochrome c oxidoreductase (cytochrome b-c1 complex, complex III, CIII).</text>
</comment>
<dbReference type="GO" id="GO:0006123">
    <property type="term" value="P:mitochondrial electron transport, cytochrome c to oxygen"/>
    <property type="evidence" value="ECO:0007669"/>
    <property type="project" value="TreeGrafter"/>
</dbReference>
<evidence type="ECO:0000256" key="5">
    <source>
        <dbReference type="ARBA" id="ARBA00022692"/>
    </source>
</evidence>
<proteinExistence type="inferred from homology"/>
<evidence type="ECO:0000256" key="10">
    <source>
        <dbReference type="SAM" id="MobiDB-lite"/>
    </source>
</evidence>
<dbReference type="InterPro" id="IPR035973">
    <property type="entry name" value="Cyt_c_oxidase_su3-like_sf"/>
</dbReference>
<evidence type="ECO:0000259" key="11">
    <source>
        <dbReference type="PROSITE" id="PS50253"/>
    </source>
</evidence>
<dbReference type="InterPro" id="IPR013833">
    <property type="entry name" value="Cyt_c_oxidase_su3_a-hlx"/>
</dbReference>
<feature type="domain" description="Heme-copper oxidase subunit III family profile" evidence="11">
    <location>
        <begin position="120"/>
        <end position="169"/>
    </location>
</feature>
<evidence type="ECO:0000256" key="6">
    <source>
        <dbReference type="ARBA" id="ARBA00022967"/>
    </source>
</evidence>
<dbReference type="AlphaFoldDB" id="A0AAW2JDA2"/>
<dbReference type="EMBL" id="JACGWM010001507">
    <property type="protein sequence ID" value="KAL0292449.1"/>
    <property type="molecule type" value="Genomic_DNA"/>
</dbReference>
<dbReference type="GO" id="GO:0004129">
    <property type="term" value="F:cytochrome-c oxidase activity"/>
    <property type="evidence" value="ECO:0007669"/>
    <property type="project" value="InterPro"/>
</dbReference>
<feature type="region of interest" description="Disordered" evidence="10">
    <location>
        <begin position="1"/>
        <end position="35"/>
    </location>
</feature>
<evidence type="ECO:0000256" key="2">
    <source>
        <dbReference type="ARBA" id="ARBA00010581"/>
    </source>
</evidence>
<keyword evidence="8" id="KW-0472">Membrane</keyword>
<gene>
    <name evidence="12" type="ORF">Scaly_2540500</name>
</gene>
<dbReference type="Gene3D" id="1.20.120.80">
    <property type="entry name" value="Cytochrome c oxidase, subunit III, four-helix bundle"/>
    <property type="match status" value="1"/>
</dbReference>
<dbReference type="Pfam" id="PF00510">
    <property type="entry name" value="COX3"/>
    <property type="match status" value="1"/>
</dbReference>
<dbReference type="GO" id="GO:0016020">
    <property type="term" value="C:membrane"/>
    <property type="evidence" value="ECO:0007669"/>
    <property type="project" value="UniProtKB-SubCell"/>
</dbReference>
<keyword evidence="6" id="KW-1278">Translocase</keyword>
<dbReference type="PROSITE" id="PS50253">
    <property type="entry name" value="COX3"/>
    <property type="match status" value="1"/>
</dbReference>
<dbReference type="GO" id="GO:0005739">
    <property type="term" value="C:mitochondrion"/>
    <property type="evidence" value="ECO:0007669"/>
    <property type="project" value="TreeGrafter"/>
</dbReference>
<comment type="subcellular location">
    <subcellularLocation>
        <location evidence="1">Membrane</location>
        <topology evidence="1">Multi-pass membrane protein</topology>
    </subcellularLocation>
</comment>
<dbReference type="SUPFAM" id="SSF81452">
    <property type="entry name" value="Cytochrome c oxidase subunit III-like"/>
    <property type="match status" value="1"/>
</dbReference>
<evidence type="ECO:0000313" key="12">
    <source>
        <dbReference type="EMBL" id="KAL0292449.1"/>
    </source>
</evidence>